<sequence>MAPPKPNSSAVLNGDKKKEESSKHKEIACKEEKVAEVNSFSILNDEEEEGSTIFERVSEKVRVEAEQKKKEKKQEGSGNEKKKAQSNNNYVSGHMLRAKNLVLPRHVLRSHIVLRKEKPAEEKASLSSTPNQGTSDSAASVAAVSASPFPAQVPPVRAAVERNRYGDRPKNYIDRSMRSTFYGGFNGHRRSGDYYRRGHSRTGFDGTQKSNLSDKGSINGSDSVDDDGWQRVPSRGKGSKSVVGDQEKPPLVKQQLNDIGLDLPKQGQGKQRTGSNFTEGSKLTGDNGGYWGNRNDNGYSNEGQAVAAGYVSGDKQGQSASGPTTDKSVSGSENGSYNDENRRRGNGDRGRNNCNNNGEGKSEPYRRTYTYAQYERMLDNKKKISLQDEEKAKPKPKSKTVKDKNKEKEELQKTATDAIMTKVLKPARGFPIPRLSQELAAKSQQKTDGSANGVKQQTHEDPIDDFPILGGVA</sequence>
<feature type="compositionally biased region" description="Basic and acidic residues" evidence="1">
    <location>
        <begin position="114"/>
        <end position="124"/>
    </location>
</feature>
<proteinExistence type="predicted"/>
<protein>
    <submittedName>
        <fullName evidence="2">Uncharacterized protein</fullName>
    </submittedName>
</protein>
<reference evidence="2" key="1">
    <citation type="journal article" date="2023" name="Science">
        <title>Elucidation of the pathway for biosynthesis of saponin adjuvants from the soapbark tree.</title>
        <authorList>
            <person name="Reed J."/>
            <person name="Orme A."/>
            <person name="El-Demerdash A."/>
            <person name="Owen C."/>
            <person name="Martin L.B.B."/>
            <person name="Misra R.C."/>
            <person name="Kikuchi S."/>
            <person name="Rejzek M."/>
            <person name="Martin A.C."/>
            <person name="Harkess A."/>
            <person name="Leebens-Mack J."/>
            <person name="Louveau T."/>
            <person name="Stephenson M.J."/>
            <person name="Osbourn A."/>
        </authorList>
    </citation>
    <scope>NUCLEOTIDE SEQUENCE</scope>
    <source>
        <strain evidence="2">S10</strain>
    </source>
</reference>
<evidence type="ECO:0000313" key="3">
    <source>
        <dbReference type="Proteomes" id="UP001163823"/>
    </source>
</evidence>
<dbReference type="KEGG" id="qsa:O6P43_024812"/>
<name>A0AAD7L7J1_QUISA</name>
<dbReference type="EMBL" id="JARAOO010000010">
    <property type="protein sequence ID" value="KAJ7953059.1"/>
    <property type="molecule type" value="Genomic_DNA"/>
</dbReference>
<feature type="compositionally biased region" description="Polar residues" evidence="1">
    <location>
        <begin position="205"/>
        <end position="222"/>
    </location>
</feature>
<comment type="caution">
    <text evidence="2">The sequence shown here is derived from an EMBL/GenBank/DDBJ whole genome shotgun (WGS) entry which is preliminary data.</text>
</comment>
<dbReference type="Proteomes" id="UP001163823">
    <property type="component" value="Chromosome 10"/>
</dbReference>
<feature type="compositionally biased region" description="Basic and acidic residues" evidence="1">
    <location>
        <begin position="339"/>
        <end position="351"/>
    </location>
</feature>
<feature type="compositionally biased region" description="Polar residues" evidence="1">
    <location>
        <begin position="268"/>
        <end position="281"/>
    </location>
</feature>
<feature type="compositionally biased region" description="Basic and acidic residues" evidence="1">
    <location>
        <begin position="376"/>
        <end position="393"/>
    </location>
</feature>
<evidence type="ECO:0000256" key="1">
    <source>
        <dbReference type="SAM" id="MobiDB-lite"/>
    </source>
</evidence>
<feature type="compositionally biased region" description="Polar residues" evidence="1">
    <location>
        <begin position="125"/>
        <end position="136"/>
    </location>
</feature>
<feature type="compositionally biased region" description="Basic and acidic residues" evidence="1">
    <location>
        <begin position="56"/>
        <end position="83"/>
    </location>
</feature>
<feature type="compositionally biased region" description="Basic and acidic residues" evidence="1">
    <location>
        <begin position="14"/>
        <end position="27"/>
    </location>
</feature>
<evidence type="ECO:0000313" key="2">
    <source>
        <dbReference type="EMBL" id="KAJ7953059.1"/>
    </source>
</evidence>
<feature type="region of interest" description="Disordered" evidence="1">
    <location>
        <begin position="40"/>
        <end position="93"/>
    </location>
</feature>
<accession>A0AAD7L7J1</accession>
<feature type="region of interest" description="Disordered" evidence="1">
    <location>
        <begin position="114"/>
        <end position="152"/>
    </location>
</feature>
<feature type="compositionally biased region" description="Low complexity" evidence="1">
    <location>
        <begin position="137"/>
        <end position="152"/>
    </location>
</feature>
<feature type="compositionally biased region" description="Polar residues" evidence="1">
    <location>
        <begin position="442"/>
        <end position="456"/>
    </location>
</feature>
<gene>
    <name evidence="2" type="ORF">O6P43_024812</name>
</gene>
<feature type="region of interest" description="Disordered" evidence="1">
    <location>
        <begin position="1"/>
        <end position="27"/>
    </location>
</feature>
<feature type="region of interest" description="Disordered" evidence="1">
    <location>
        <begin position="178"/>
        <end position="414"/>
    </location>
</feature>
<dbReference type="AlphaFoldDB" id="A0AAD7L7J1"/>
<keyword evidence="3" id="KW-1185">Reference proteome</keyword>
<feature type="compositionally biased region" description="Polar residues" evidence="1">
    <location>
        <begin position="294"/>
        <end position="303"/>
    </location>
</feature>
<feature type="region of interest" description="Disordered" evidence="1">
    <location>
        <begin position="434"/>
        <end position="473"/>
    </location>
</feature>
<organism evidence="2 3">
    <name type="scientific">Quillaja saponaria</name>
    <name type="common">Soap bark tree</name>
    <dbReference type="NCBI Taxonomy" id="32244"/>
    <lineage>
        <taxon>Eukaryota</taxon>
        <taxon>Viridiplantae</taxon>
        <taxon>Streptophyta</taxon>
        <taxon>Embryophyta</taxon>
        <taxon>Tracheophyta</taxon>
        <taxon>Spermatophyta</taxon>
        <taxon>Magnoliopsida</taxon>
        <taxon>eudicotyledons</taxon>
        <taxon>Gunneridae</taxon>
        <taxon>Pentapetalae</taxon>
        <taxon>rosids</taxon>
        <taxon>fabids</taxon>
        <taxon>Fabales</taxon>
        <taxon>Quillajaceae</taxon>
        <taxon>Quillaja</taxon>
    </lineage>
</organism>
<feature type="compositionally biased region" description="Polar residues" evidence="1">
    <location>
        <begin position="315"/>
        <end position="337"/>
    </location>
</feature>
<feature type="compositionally biased region" description="Basic and acidic residues" evidence="1">
    <location>
        <begin position="400"/>
        <end position="412"/>
    </location>
</feature>